<sequence length="259" mass="31172">MMFEAFTTDNFKELFHSNQLDNFVSIWSLTTDWFEQPNRRRNGWSGVIQYHLKAKSPEENDAKKSPSSQLVFIKRQENHNTRSLVHPFRGEPTFFREYKNICKLQELQLATLTPVYYGERRLKHQHQAILITQALVNHVNLFDWYKQKPTEAARQRIIQHIAEWAVQLHSHKLCHYCLYPNHIFVSLDPDDQQPVKVIDLEKLRYLPSKRWRANKDLKCFLRHSRALPKQDKQLFLDIYFSYYPELQKTKQQLMDYLAH</sequence>
<keyword evidence="2" id="KW-1185">Reference proteome</keyword>
<dbReference type="EMBL" id="JACCKB010000007">
    <property type="protein sequence ID" value="NYZ65802.1"/>
    <property type="molecule type" value="Genomic_DNA"/>
</dbReference>
<accession>A0A853I2T5</accession>
<name>A0A853I2T5_9GAMM</name>
<dbReference type="Gene3D" id="1.10.510.10">
    <property type="entry name" value="Transferase(Phosphotransferase) domain 1"/>
    <property type="match status" value="1"/>
</dbReference>
<evidence type="ECO:0000313" key="2">
    <source>
        <dbReference type="Proteomes" id="UP000569732"/>
    </source>
</evidence>
<dbReference type="InterPro" id="IPR027023">
    <property type="entry name" value="Put_LipoPS_kinase_InaA"/>
</dbReference>
<evidence type="ECO:0000313" key="1">
    <source>
        <dbReference type="EMBL" id="NYZ65802.1"/>
    </source>
</evidence>
<dbReference type="SUPFAM" id="SSF56112">
    <property type="entry name" value="Protein kinase-like (PK-like)"/>
    <property type="match status" value="1"/>
</dbReference>
<comment type="caution">
    <text evidence="1">The sequence shown here is derived from an EMBL/GenBank/DDBJ whole genome shotgun (WGS) entry which is preliminary data.</text>
</comment>
<dbReference type="InterPro" id="IPR011009">
    <property type="entry name" value="Kinase-like_dom_sf"/>
</dbReference>
<dbReference type="PIRSF" id="PIRSF026326">
    <property type="entry name" value="InaA"/>
    <property type="match status" value="1"/>
</dbReference>
<dbReference type="RefSeq" id="WP_180567825.1">
    <property type="nucleotide sequence ID" value="NZ_JACCKB010000007.1"/>
</dbReference>
<protein>
    <submittedName>
        <fullName evidence="1">InaA protein</fullName>
    </submittedName>
</protein>
<organism evidence="1 2">
    <name type="scientific">Spartinivicinus marinus</name>
    <dbReference type="NCBI Taxonomy" id="2994442"/>
    <lineage>
        <taxon>Bacteria</taxon>
        <taxon>Pseudomonadati</taxon>
        <taxon>Pseudomonadota</taxon>
        <taxon>Gammaproteobacteria</taxon>
        <taxon>Oceanospirillales</taxon>
        <taxon>Zooshikellaceae</taxon>
        <taxon>Spartinivicinus</taxon>
    </lineage>
</organism>
<gene>
    <name evidence="1" type="ORF">H0A36_07230</name>
</gene>
<reference evidence="1 2" key="1">
    <citation type="submission" date="2020-07" db="EMBL/GenBank/DDBJ databases">
        <title>Endozoicomonas sp. nov., isolated from sediment.</title>
        <authorList>
            <person name="Gu T."/>
        </authorList>
    </citation>
    <scope>NUCLEOTIDE SEQUENCE [LARGE SCALE GENOMIC DNA]</scope>
    <source>
        <strain evidence="1 2">SM1973</strain>
    </source>
</reference>
<proteinExistence type="predicted"/>
<dbReference type="Proteomes" id="UP000569732">
    <property type="component" value="Unassembled WGS sequence"/>
</dbReference>
<dbReference type="Pfam" id="PF06293">
    <property type="entry name" value="Kdo"/>
    <property type="match status" value="1"/>
</dbReference>
<dbReference type="AlphaFoldDB" id="A0A853I2T5"/>